<protein>
    <submittedName>
        <fullName evidence="4">AMP-binding_enzyme</fullName>
    </submittedName>
</protein>
<evidence type="ECO:0000256" key="2">
    <source>
        <dbReference type="ARBA" id="ARBA00022598"/>
    </source>
</evidence>
<comment type="similarity">
    <text evidence="1">Belongs to the ATP-dependent AMP-binding enzyme family.</text>
</comment>
<evidence type="ECO:0000259" key="3">
    <source>
        <dbReference type="Pfam" id="PF00501"/>
    </source>
</evidence>
<dbReference type="Proteomes" id="UP000319462">
    <property type="component" value="Chromosome 19"/>
</dbReference>
<dbReference type="SUPFAM" id="SSF56801">
    <property type="entry name" value="Acetyl-CoA synthetase-like"/>
    <property type="match status" value="1"/>
</dbReference>
<gene>
    <name evidence="4" type="ORF">LBRM2904_19.1020</name>
</gene>
<name>A0A3P3Z3W7_LEIBR</name>
<dbReference type="PANTHER" id="PTHR24096:SF149">
    <property type="entry name" value="AMP-BINDING DOMAIN-CONTAINING PROTEIN-RELATED"/>
    <property type="match status" value="1"/>
</dbReference>
<dbReference type="Pfam" id="PF00501">
    <property type="entry name" value="AMP-binding"/>
    <property type="match status" value="1"/>
</dbReference>
<dbReference type="Gene3D" id="3.40.50.980">
    <property type="match status" value="1"/>
</dbReference>
<feature type="domain" description="AMP-dependent synthetase/ligase" evidence="3">
    <location>
        <begin position="3"/>
        <end position="143"/>
    </location>
</feature>
<dbReference type="EMBL" id="LS997618">
    <property type="protein sequence ID" value="SYZ64906.1"/>
    <property type="molecule type" value="Genomic_DNA"/>
</dbReference>
<evidence type="ECO:0000313" key="4">
    <source>
        <dbReference type="EMBL" id="SYZ64906.1"/>
    </source>
</evidence>
<evidence type="ECO:0000313" key="5">
    <source>
        <dbReference type="Proteomes" id="UP000319462"/>
    </source>
</evidence>
<proteinExistence type="inferred from homology"/>
<keyword evidence="2" id="KW-0436">Ligase</keyword>
<dbReference type="InterPro" id="IPR000873">
    <property type="entry name" value="AMP-dep_synth/lig_dom"/>
</dbReference>
<evidence type="ECO:0000256" key="1">
    <source>
        <dbReference type="ARBA" id="ARBA00006432"/>
    </source>
</evidence>
<sequence>MDATEKAAKALYQQGVRKGDVVCLCVCNTILYGPLVYGTLHLDTVASMVSTMTDVSTLAYYLKTNNAKVALGMRFFQKQLAEAVALVEQEIERKINVLYPEELYTKADASEIPAEYDGLKDATLDDTVAIVFSIGTGVAPKGV</sequence>
<accession>A0A3P3Z3W7</accession>
<dbReference type="AlphaFoldDB" id="A0A3P3Z3W7"/>
<dbReference type="GO" id="GO:0016405">
    <property type="term" value="F:CoA-ligase activity"/>
    <property type="evidence" value="ECO:0007669"/>
    <property type="project" value="TreeGrafter"/>
</dbReference>
<organism evidence="4 5">
    <name type="scientific">Leishmania braziliensis MHOM/BR/75/M2904</name>
    <dbReference type="NCBI Taxonomy" id="420245"/>
    <lineage>
        <taxon>Eukaryota</taxon>
        <taxon>Discoba</taxon>
        <taxon>Euglenozoa</taxon>
        <taxon>Kinetoplastea</taxon>
        <taxon>Metakinetoplastina</taxon>
        <taxon>Trypanosomatida</taxon>
        <taxon>Trypanosomatidae</taxon>
        <taxon>Leishmaniinae</taxon>
        <taxon>Leishmania</taxon>
        <taxon>Leishmania braziliensis species complex</taxon>
    </lineage>
</organism>
<dbReference type="PANTHER" id="PTHR24096">
    <property type="entry name" value="LONG-CHAIN-FATTY-ACID--COA LIGASE"/>
    <property type="match status" value="1"/>
</dbReference>
<reference evidence="4 5" key="1">
    <citation type="submission" date="2018-09" db="EMBL/GenBank/DDBJ databases">
        <authorList>
            <person name="Peiro R."/>
            <person name="Begona"/>
            <person name="Cbmso G."/>
            <person name="Lopez M."/>
            <person name="Gonzalez S."/>
        </authorList>
    </citation>
    <scope>NUCLEOTIDE SEQUENCE [LARGE SCALE GENOMIC DNA]</scope>
</reference>